<dbReference type="Proteomes" id="UP001632038">
    <property type="component" value="Unassembled WGS sequence"/>
</dbReference>
<organism evidence="2 3">
    <name type="scientific">Castilleja foliolosa</name>
    <dbReference type="NCBI Taxonomy" id="1961234"/>
    <lineage>
        <taxon>Eukaryota</taxon>
        <taxon>Viridiplantae</taxon>
        <taxon>Streptophyta</taxon>
        <taxon>Embryophyta</taxon>
        <taxon>Tracheophyta</taxon>
        <taxon>Spermatophyta</taxon>
        <taxon>Magnoliopsida</taxon>
        <taxon>eudicotyledons</taxon>
        <taxon>Gunneridae</taxon>
        <taxon>Pentapetalae</taxon>
        <taxon>asterids</taxon>
        <taxon>lamiids</taxon>
        <taxon>Lamiales</taxon>
        <taxon>Orobanchaceae</taxon>
        <taxon>Pedicularideae</taxon>
        <taxon>Castillejinae</taxon>
        <taxon>Castilleja</taxon>
    </lineage>
</organism>
<protein>
    <submittedName>
        <fullName evidence="2">Uncharacterized protein</fullName>
    </submittedName>
</protein>
<accession>A0ABD3DY78</accession>
<evidence type="ECO:0000313" key="2">
    <source>
        <dbReference type="EMBL" id="KAL3647007.1"/>
    </source>
</evidence>
<name>A0ABD3DY78_9LAMI</name>
<dbReference type="Gene3D" id="1.25.40.10">
    <property type="entry name" value="Tetratricopeptide repeat domain"/>
    <property type="match status" value="1"/>
</dbReference>
<reference evidence="3" key="1">
    <citation type="journal article" date="2024" name="IScience">
        <title>Strigolactones Initiate the Formation of Haustorium-like Structures in Castilleja.</title>
        <authorList>
            <person name="Buerger M."/>
            <person name="Peterson D."/>
            <person name="Chory J."/>
        </authorList>
    </citation>
    <scope>NUCLEOTIDE SEQUENCE [LARGE SCALE GENOMIC DNA]</scope>
</reference>
<comment type="caution">
    <text evidence="2">The sequence shown here is derived from an EMBL/GenBank/DDBJ whole genome shotgun (WGS) entry which is preliminary data.</text>
</comment>
<dbReference type="AlphaFoldDB" id="A0ABD3DY78"/>
<dbReference type="EMBL" id="JAVIJP010000010">
    <property type="protein sequence ID" value="KAL3647007.1"/>
    <property type="molecule type" value="Genomic_DNA"/>
</dbReference>
<sequence length="156" mass="17733">MASLLHRTIRTSARRFSLNRLSTTANTLNLHTPSTPSDPPPPPPPLTPNPRTRTPLEKQFESWLETLKPSFTESDVNDALRAQSDPELAIDIFRWTAHECHYKHTHSTYLTMIEIAISGKRYRVGETLIEEVIVGAWPASLPPLQEIRVLRIGEQF</sequence>
<evidence type="ECO:0000256" key="1">
    <source>
        <dbReference type="SAM" id="MobiDB-lite"/>
    </source>
</evidence>
<dbReference type="InterPro" id="IPR011990">
    <property type="entry name" value="TPR-like_helical_dom_sf"/>
</dbReference>
<feature type="compositionally biased region" description="Pro residues" evidence="1">
    <location>
        <begin position="36"/>
        <end position="48"/>
    </location>
</feature>
<evidence type="ECO:0000313" key="3">
    <source>
        <dbReference type="Proteomes" id="UP001632038"/>
    </source>
</evidence>
<proteinExistence type="predicted"/>
<gene>
    <name evidence="2" type="ORF">CASFOL_009179</name>
</gene>
<keyword evidence="3" id="KW-1185">Reference proteome</keyword>
<feature type="region of interest" description="Disordered" evidence="1">
    <location>
        <begin position="27"/>
        <end position="55"/>
    </location>
</feature>